<dbReference type="PANTHER" id="PTHR15893:SF0">
    <property type="entry name" value="LARGE RIBOSOMAL SUBUNIT PROTEIN BL27M"/>
    <property type="match status" value="1"/>
</dbReference>
<dbReference type="Proteomes" id="UP000034366">
    <property type="component" value="Unassembled WGS sequence"/>
</dbReference>
<evidence type="ECO:0000256" key="5">
    <source>
        <dbReference type="ARBA" id="ARBA00035477"/>
    </source>
</evidence>
<accession>A0A0G0I635</accession>
<keyword evidence="3" id="KW-0687">Ribonucleoprotein</keyword>
<dbReference type="PATRIC" id="fig|1618592.3.peg.6"/>
<dbReference type="InterPro" id="IPR018261">
    <property type="entry name" value="Ribosomal_bL27_CS"/>
</dbReference>
<dbReference type="PANTHER" id="PTHR15893">
    <property type="entry name" value="RIBOSOMAL PROTEIN L27"/>
    <property type="match status" value="1"/>
</dbReference>
<dbReference type="PROSITE" id="PS00831">
    <property type="entry name" value="RIBOSOMAL_L27"/>
    <property type="match status" value="1"/>
</dbReference>
<dbReference type="GO" id="GO:1990904">
    <property type="term" value="C:ribonucleoprotein complex"/>
    <property type="evidence" value="ECO:0007669"/>
    <property type="project" value="UniProtKB-KW"/>
</dbReference>
<evidence type="ECO:0000313" key="6">
    <source>
        <dbReference type="EMBL" id="KKQ50773.1"/>
    </source>
</evidence>
<keyword evidence="2 6" id="KW-0689">Ribosomal protein</keyword>
<dbReference type="GO" id="GO:0006412">
    <property type="term" value="P:translation"/>
    <property type="evidence" value="ECO:0007669"/>
    <property type="project" value="InterPro"/>
</dbReference>
<evidence type="ECO:0000256" key="1">
    <source>
        <dbReference type="ARBA" id="ARBA00010797"/>
    </source>
</evidence>
<reference evidence="6 7" key="1">
    <citation type="journal article" date="2015" name="Nature">
        <title>rRNA introns, odd ribosomes, and small enigmatic genomes across a large radiation of phyla.</title>
        <authorList>
            <person name="Brown C.T."/>
            <person name="Hug L.A."/>
            <person name="Thomas B.C."/>
            <person name="Sharon I."/>
            <person name="Castelle C.J."/>
            <person name="Singh A."/>
            <person name="Wilkins M.J."/>
            <person name="Williams K.H."/>
            <person name="Banfield J.F."/>
        </authorList>
    </citation>
    <scope>NUCLEOTIDE SEQUENCE [LARGE SCALE GENOMIC DNA]</scope>
</reference>
<comment type="caution">
    <text evidence="6">The sequence shown here is derived from an EMBL/GenBank/DDBJ whole genome shotgun (WGS) entry which is preliminary data.</text>
</comment>
<dbReference type="PRINTS" id="PR00063">
    <property type="entry name" value="RIBOSOMALL27"/>
</dbReference>
<dbReference type="AlphaFoldDB" id="A0A0G0I635"/>
<dbReference type="Gene3D" id="2.40.50.100">
    <property type="match status" value="1"/>
</dbReference>
<protein>
    <recommendedName>
        <fullName evidence="4">Large ribosomal subunit protein bL27</fullName>
    </recommendedName>
    <alternativeName>
        <fullName evidence="5">50S ribosomal protein L27</fullName>
    </alternativeName>
</protein>
<dbReference type="EMBL" id="LBTW01000001">
    <property type="protein sequence ID" value="KKQ50773.1"/>
    <property type="molecule type" value="Genomic_DNA"/>
</dbReference>
<dbReference type="GO" id="GO:0005840">
    <property type="term" value="C:ribosome"/>
    <property type="evidence" value="ECO:0007669"/>
    <property type="project" value="UniProtKB-KW"/>
</dbReference>
<evidence type="ECO:0000256" key="3">
    <source>
        <dbReference type="ARBA" id="ARBA00023274"/>
    </source>
</evidence>
<proteinExistence type="inferred from homology"/>
<dbReference type="InterPro" id="IPR001684">
    <property type="entry name" value="Ribosomal_bL27"/>
</dbReference>
<gene>
    <name evidence="6" type="ORF">US67_C0001G0006</name>
</gene>
<name>A0A0G0I635_9BACT</name>
<evidence type="ECO:0000256" key="4">
    <source>
        <dbReference type="ARBA" id="ARBA00035175"/>
    </source>
</evidence>
<sequence>MSKKKQGGKLVQQKRKLPKYLGIKVHDGEKVLAGSIIVRQRGTRFMPGSGVRVGKDHTLYSTLKGTVKFKTKLGRKTVCVESDKK</sequence>
<dbReference type="GO" id="GO:0003735">
    <property type="term" value="F:structural constituent of ribosome"/>
    <property type="evidence" value="ECO:0007669"/>
    <property type="project" value="InterPro"/>
</dbReference>
<evidence type="ECO:0000256" key="2">
    <source>
        <dbReference type="ARBA" id="ARBA00022980"/>
    </source>
</evidence>
<dbReference type="SUPFAM" id="SSF110324">
    <property type="entry name" value="Ribosomal L27 protein-like"/>
    <property type="match status" value="1"/>
</dbReference>
<dbReference type="Pfam" id="PF01016">
    <property type="entry name" value="Ribosomal_L27"/>
    <property type="match status" value="1"/>
</dbReference>
<evidence type="ECO:0000313" key="7">
    <source>
        <dbReference type="Proteomes" id="UP000034366"/>
    </source>
</evidence>
<comment type="similarity">
    <text evidence="1">Belongs to the bacterial ribosomal protein bL27 family.</text>
</comment>
<organism evidence="6 7">
    <name type="scientific">Candidatus Woesebacteria bacterium GW2011_GWD1_38_10</name>
    <dbReference type="NCBI Taxonomy" id="1618592"/>
    <lineage>
        <taxon>Bacteria</taxon>
        <taxon>Candidatus Woeseibacteriota</taxon>
    </lineage>
</organism>